<dbReference type="InterPro" id="IPR002346">
    <property type="entry name" value="Mopterin_DH_FAD-bd"/>
</dbReference>
<keyword evidence="3" id="KW-0560">Oxidoreductase</keyword>
<keyword evidence="2" id="KW-0274">FAD</keyword>
<evidence type="ECO:0000259" key="4">
    <source>
        <dbReference type="PROSITE" id="PS51387"/>
    </source>
</evidence>
<dbReference type="PROSITE" id="PS51387">
    <property type="entry name" value="FAD_PCMH"/>
    <property type="match status" value="1"/>
</dbReference>
<evidence type="ECO:0000256" key="2">
    <source>
        <dbReference type="ARBA" id="ARBA00022827"/>
    </source>
</evidence>
<comment type="caution">
    <text evidence="5">The sequence shown here is derived from an EMBL/GenBank/DDBJ whole genome shotgun (WGS) entry which is preliminary data.</text>
</comment>
<feature type="domain" description="FAD-binding PCMH-type" evidence="4">
    <location>
        <begin position="1"/>
        <end position="178"/>
    </location>
</feature>
<dbReference type="PANTHER" id="PTHR42659:SF2">
    <property type="entry name" value="XANTHINE DEHYDROGENASE SUBUNIT C-RELATED"/>
    <property type="match status" value="1"/>
</dbReference>
<accession>N6WU71</accession>
<keyword evidence="6" id="KW-1185">Reference proteome</keyword>
<dbReference type="RefSeq" id="WP_004579382.1">
    <property type="nucleotide sequence ID" value="NZ_AP028878.1"/>
</dbReference>
<dbReference type="InterPro" id="IPR016167">
    <property type="entry name" value="FAD-bd_PCMH_sub1"/>
</dbReference>
<dbReference type="PATRIC" id="fig|626887.3.peg.1396"/>
<dbReference type="InterPro" id="IPR036318">
    <property type="entry name" value="FAD-bd_PCMH-like_sf"/>
</dbReference>
<evidence type="ECO:0000256" key="3">
    <source>
        <dbReference type="ARBA" id="ARBA00023002"/>
    </source>
</evidence>
<dbReference type="Proteomes" id="UP000013165">
    <property type="component" value="Unassembled WGS sequence"/>
</dbReference>
<dbReference type="Gene3D" id="3.30.43.10">
    <property type="entry name" value="Uridine Diphospho-n-acetylenolpyruvylglucosamine Reductase, domain 2"/>
    <property type="match status" value="1"/>
</dbReference>
<dbReference type="HOGENOM" id="CLU_058050_3_1_6"/>
<sequence>MKPQAFDYYRADDLADACQKMTAGEVRPIAGGQSLGPMLNLRLARPDALLDVAILRELRGCQRITGGVLIGSAVTHAEIEDGLVPDNTRGILPRIARGIAYRAVRSRGTMGGSLAHADPAADWITTLTALGAQVILQRPSSQGSTRRMYLNDFVTGAMQTALSPDELLVAVFVPDVAADSRFGYFKLCRKTGELAHAMGAVFRAANGDGQRVVFGALPGAPLLLAGSDALDQESWRGALAERYPDMDEADITVRLHVMNKALKRSQIHEQ</sequence>
<organism evidence="5 6">
    <name type="scientific">Marinobacter nanhaiticus D15-8W</name>
    <dbReference type="NCBI Taxonomy" id="626887"/>
    <lineage>
        <taxon>Bacteria</taxon>
        <taxon>Pseudomonadati</taxon>
        <taxon>Pseudomonadota</taxon>
        <taxon>Gammaproteobacteria</taxon>
        <taxon>Pseudomonadales</taxon>
        <taxon>Marinobacteraceae</taxon>
        <taxon>Marinobacter</taxon>
    </lineage>
</organism>
<evidence type="ECO:0000313" key="5">
    <source>
        <dbReference type="EMBL" id="ENO15086.1"/>
    </source>
</evidence>
<dbReference type="Pfam" id="PF00941">
    <property type="entry name" value="FAD_binding_5"/>
    <property type="match status" value="1"/>
</dbReference>
<dbReference type="InterPro" id="IPR016166">
    <property type="entry name" value="FAD-bd_PCMH"/>
</dbReference>
<dbReference type="STRING" id="626887.J057_07046"/>
<dbReference type="Gene3D" id="3.30.465.10">
    <property type="match status" value="1"/>
</dbReference>
<dbReference type="GO" id="GO:0071949">
    <property type="term" value="F:FAD binding"/>
    <property type="evidence" value="ECO:0007669"/>
    <property type="project" value="InterPro"/>
</dbReference>
<evidence type="ECO:0000256" key="1">
    <source>
        <dbReference type="ARBA" id="ARBA00022630"/>
    </source>
</evidence>
<gene>
    <name evidence="5" type="ORF">J057_07046</name>
</gene>
<dbReference type="eggNOG" id="COG1319">
    <property type="taxonomic scope" value="Bacteria"/>
</dbReference>
<dbReference type="GO" id="GO:0016491">
    <property type="term" value="F:oxidoreductase activity"/>
    <property type="evidence" value="ECO:0007669"/>
    <property type="project" value="UniProtKB-KW"/>
</dbReference>
<reference evidence="5 6" key="1">
    <citation type="journal article" date="2013" name="Genome Announc.">
        <title>Genome Sequence of the Polycyclic Aromatic Hydrocarbon-Degrading Bacterium Strain Marinobacter nanhaiticus D15-8WT.</title>
        <authorList>
            <person name="Cui Z."/>
            <person name="Gao W."/>
            <person name="Li Q."/>
            <person name="Xu G."/>
            <person name="Zheng L."/>
        </authorList>
    </citation>
    <scope>NUCLEOTIDE SEQUENCE [LARGE SCALE GENOMIC DNA]</scope>
    <source>
        <strain evidence="5 6">D15-8W</strain>
    </source>
</reference>
<keyword evidence="1" id="KW-0285">Flavoprotein</keyword>
<proteinExistence type="predicted"/>
<dbReference type="EMBL" id="APLQ01000011">
    <property type="protein sequence ID" value="ENO15086.1"/>
    <property type="molecule type" value="Genomic_DNA"/>
</dbReference>
<evidence type="ECO:0000313" key="6">
    <source>
        <dbReference type="Proteomes" id="UP000013165"/>
    </source>
</evidence>
<dbReference type="PANTHER" id="PTHR42659">
    <property type="entry name" value="XANTHINE DEHYDROGENASE SUBUNIT C-RELATED"/>
    <property type="match status" value="1"/>
</dbReference>
<dbReference type="SUPFAM" id="SSF56176">
    <property type="entry name" value="FAD-binding/transporter-associated domain-like"/>
    <property type="match status" value="1"/>
</dbReference>
<dbReference type="OrthoDB" id="9775084at2"/>
<dbReference type="InterPro" id="IPR016169">
    <property type="entry name" value="FAD-bd_PCMH_sub2"/>
</dbReference>
<dbReference type="InterPro" id="IPR051312">
    <property type="entry name" value="Diverse_Substr_Oxidored"/>
</dbReference>
<protein>
    <submittedName>
        <fullName evidence="5">Carbon monoxide dehydrogenase</fullName>
    </submittedName>
</protein>
<name>N6WU71_9GAMM</name>
<dbReference type="AlphaFoldDB" id="N6WU71"/>